<protein>
    <submittedName>
        <fullName evidence="2">EndoU domain-containing protein</fullName>
    </submittedName>
</protein>
<feature type="compositionally biased region" description="Acidic residues" evidence="1">
    <location>
        <begin position="424"/>
        <end position="434"/>
    </location>
</feature>
<name>A0ABS0CI55_9NOCA</name>
<evidence type="ECO:0000313" key="3">
    <source>
        <dbReference type="Proteomes" id="UP000702209"/>
    </source>
</evidence>
<feature type="region of interest" description="Disordered" evidence="1">
    <location>
        <begin position="478"/>
        <end position="517"/>
    </location>
</feature>
<feature type="region of interest" description="Disordered" evidence="1">
    <location>
        <begin position="1"/>
        <end position="153"/>
    </location>
</feature>
<feature type="compositionally biased region" description="Gly residues" evidence="1">
    <location>
        <begin position="489"/>
        <end position="500"/>
    </location>
</feature>
<feature type="compositionally biased region" description="Pro residues" evidence="1">
    <location>
        <begin position="340"/>
        <end position="358"/>
    </location>
</feature>
<evidence type="ECO:0000256" key="1">
    <source>
        <dbReference type="SAM" id="MobiDB-lite"/>
    </source>
</evidence>
<keyword evidence="3" id="KW-1185">Reference proteome</keyword>
<gene>
    <name evidence="2" type="ORF">IU459_01835</name>
</gene>
<feature type="compositionally biased region" description="Polar residues" evidence="1">
    <location>
        <begin position="137"/>
        <end position="153"/>
    </location>
</feature>
<feature type="compositionally biased region" description="Basic and acidic residues" evidence="1">
    <location>
        <begin position="1"/>
        <end position="16"/>
    </location>
</feature>
<proteinExistence type="predicted"/>
<comment type="caution">
    <text evidence="2">The sequence shown here is derived from an EMBL/GenBank/DDBJ whole genome shotgun (WGS) entry which is preliminary data.</text>
</comment>
<feature type="compositionally biased region" description="Acidic residues" evidence="1">
    <location>
        <begin position="396"/>
        <end position="405"/>
    </location>
</feature>
<sequence>MQDMVRAIERQIDPKSDVPQVKPIVDPQAFTDLDENGKRIPKPDTVPNPQGPRWAPTDPVLTDLPPAITTVDPKVTPTDPPYYSDSPGLAPAKPEPPRFSYVDPDTGEVKPMKLPSTEPEPGVLRSPGGTVGVDNFDGSTWELQPVNPDSASANTTRHLIYNGADGEQKTFTASYDENGKLIGIFDPQTSAYVSFGYQDDELIVTGTGRLDPGSVVATTDEVESFFQLVVPPLRGARPAIQGGKGLYNLLKDEPPPAAPAAPAKPDINRPPVVRPPYPDGPEIPDVPDLPEIPGLPSGPELPFVPDKPEIPTAPKKPEIPNPSGTGGDTSPGAPTVESVPNPPPATTPPKELPTPPEFGPVDPGDPGGHDPTTPPEIEGDEEAGPSLPSDSGPVDESGDDGPPEDEWARYERQEAERRHREQEEAWGDQQEEEREPERQPPPVHRPNQWDRTKGGRKNFGPDDIDALTQANLVHILRGDSNAEKDDENGIGGGHGFGSGVPGKTVFPERWGDPEDVDNPSTQILDVIEDIARNPDSPPTWQPQNKTWLAEGVREGVRIHVVVDPSGHIVTAIPKDGPGVMRNDENGVPRPLR</sequence>
<feature type="compositionally biased region" description="Basic and acidic residues" evidence="1">
    <location>
        <begin position="406"/>
        <end position="423"/>
    </location>
</feature>
<feature type="region of interest" description="Disordered" evidence="1">
    <location>
        <begin position="250"/>
        <end position="464"/>
    </location>
</feature>
<reference evidence="2 3" key="1">
    <citation type="submission" date="2020-10" db="EMBL/GenBank/DDBJ databases">
        <title>Identification of Nocardia species via Next-generation sequencing and recognition of intraspecies genetic diversity.</title>
        <authorList>
            <person name="Li P."/>
            <person name="Li P."/>
            <person name="Lu B."/>
        </authorList>
    </citation>
    <scope>NUCLEOTIDE SEQUENCE [LARGE SCALE GENOMIC DNA]</scope>
    <source>
        <strain evidence="2 3">BJ06-0157</strain>
    </source>
</reference>
<feature type="compositionally biased region" description="Pro residues" evidence="1">
    <location>
        <begin position="272"/>
        <end position="281"/>
    </location>
</feature>
<organism evidence="2 3">
    <name type="scientific">Nocardia amamiensis</name>
    <dbReference type="NCBI Taxonomy" id="404578"/>
    <lineage>
        <taxon>Bacteria</taxon>
        <taxon>Bacillati</taxon>
        <taxon>Actinomycetota</taxon>
        <taxon>Actinomycetes</taxon>
        <taxon>Mycobacteriales</taxon>
        <taxon>Nocardiaceae</taxon>
        <taxon>Nocardia</taxon>
    </lineage>
</organism>
<dbReference type="RefSeq" id="WP_195127644.1">
    <property type="nucleotide sequence ID" value="NZ_JADLQX010000001.1"/>
</dbReference>
<evidence type="ECO:0000313" key="2">
    <source>
        <dbReference type="EMBL" id="MBF6296281.1"/>
    </source>
</evidence>
<dbReference type="Proteomes" id="UP000702209">
    <property type="component" value="Unassembled WGS sequence"/>
</dbReference>
<accession>A0ABS0CI55</accession>
<feature type="region of interest" description="Disordered" evidence="1">
    <location>
        <begin position="572"/>
        <end position="592"/>
    </location>
</feature>
<dbReference type="EMBL" id="JADLQX010000001">
    <property type="protein sequence ID" value="MBF6296281.1"/>
    <property type="molecule type" value="Genomic_DNA"/>
</dbReference>